<dbReference type="SUPFAM" id="SSF48498">
    <property type="entry name" value="Tetracyclin repressor-like, C-terminal domain"/>
    <property type="match status" value="1"/>
</dbReference>
<keyword evidence="1" id="KW-0805">Transcription regulation</keyword>
<dbReference type="InterPro" id="IPR001647">
    <property type="entry name" value="HTH_TetR"/>
</dbReference>
<dbReference type="Proteomes" id="UP000466345">
    <property type="component" value="Unassembled WGS sequence"/>
</dbReference>
<evidence type="ECO:0000259" key="5">
    <source>
        <dbReference type="PROSITE" id="PS50977"/>
    </source>
</evidence>
<gene>
    <name evidence="6" type="ORF">SRB5_47430</name>
</gene>
<dbReference type="EMBL" id="WEGJ01000022">
    <property type="protein sequence ID" value="MQY14575.1"/>
    <property type="molecule type" value="Genomic_DNA"/>
</dbReference>
<dbReference type="Gene3D" id="1.10.10.60">
    <property type="entry name" value="Homeodomain-like"/>
    <property type="match status" value="1"/>
</dbReference>
<dbReference type="InterPro" id="IPR036271">
    <property type="entry name" value="Tet_transcr_reg_TetR-rel_C_sf"/>
</dbReference>
<dbReference type="PRINTS" id="PR00455">
    <property type="entry name" value="HTHTETR"/>
</dbReference>
<dbReference type="Pfam" id="PF02909">
    <property type="entry name" value="TetR_C_1"/>
    <property type="match status" value="1"/>
</dbReference>
<feature type="DNA-binding region" description="H-T-H motif" evidence="4">
    <location>
        <begin position="25"/>
        <end position="44"/>
    </location>
</feature>
<name>A0A7K0CM69_9ACTN</name>
<dbReference type="PROSITE" id="PS50977">
    <property type="entry name" value="HTH_TETR_2"/>
    <property type="match status" value="1"/>
</dbReference>
<dbReference type="GO" id="GO:0000976">
    <property type="term" value="F:transcription cis-regulatory region binding"/>
    <property type="evidence" value="ECO:0007669"/>
    <property type="project" value="TreeGrafter"/>
</dbReference>
<dbReference type="InterPro" id="IPR004111">
    <property type="entry name" value="Repressor_TetR_C"/>
</dbReference>
<dbReference type="AlphaFoldDB" id="A0A7K0CM69"/>
<evidence type="ECO:0000256" key="2">
    <source>
        <dbReference type="ARBA" id="ARBA00023125"/>
    </source>
</evidence>
<dbReference type="Gene3D" id="1.10.357.10">
    <property type="entry name" value="Tetracycline Repressor, domain 2"/>
    <property type="match status" value="1"/>
</dbReference>
<reference evidence="6 7" key="1">
    <citation type="submission" date="2019-10" db="EMBL/GenBank/DDBJ databases">
        <title>Streptomyces smaragdinus sp. nov. and Streptomyces fabii sp. nov., isolated from the gut of fungus growing-termite Macrotermes natalensis.</title>
        <authorList>
            <person name="Schwitalla J."/>
            <person name="Benndorf R."/>
            <person name="Martin K."/>
            <person name="De Beer W."/>
            <person name="Kaster A.-K."/>
            <person name="Vollmers J."/>
            <person name="Poulsen M."/>
            <person name="Beemelmanns C."/>
        </authorList>
    </citation>
    <scope>NUCLEOTIDE SEQUENCE [LARGE SCALE GENOMIC DNA]</scope>
    <source>
        <strain evidence="6 7">RB5</strain>
    </source>
</reference>
<evidence type="ECO:0000313" key="6">
    <source>
        <dbReference type="EMBL" id="MQY14575.1"/>
    </source>
</evidence>
<dbReference type="InterPro" id="IPR009057">
    <property type="entry name" value="Homeodomain-like_sf"/>
</dbReference>
<dbReference type="GO" id="GO:0045892">
    <property type="term" value="P:negative regulation of DNA-templated transcription"/>
    <property type="evidence" value="ECO:0007669"/>
    <property type="project" value="InterPro"/>
</dbReference>
<dbReference type="PANTHER" id="PTHR30055">
    <property type="entry name" value="HTH-TYPE TRANSCRIPTIONAL REGULATOR RUTR"/>
    <property type="match status" value="1"/>
</dbReference>
<sequence length="209" mass="22491">MSARRQEILRAAVELADERGLAAVTMRAVADRVGVTPMALYPHVRSKAVLLDGMVGEILGSLAADDEWTAAGDGDWRARLRAFARAARRRAREHPWAVGLLFTRPAVSPEAVGFVDRLYGALLEAGVEPSRVPRMERLVSTFVLGFAASEAGGRFAVGTLDPRGRRGQLPEGAAPGHTALAPWLDLPLDLDAEYEADLDDLERLVAASV</sequence>
<dbReference type="SUPFAM" id="SSF46689">
    <property type="entry name" value="Homeodomain-like"/>
    <property type="match status" value="1"/>
</dbReference>
<evidence type="ECO:0000256" key="3">
    <source>
        <dbReference type="ARBA" id="ARBA00023163"/>
    </source>
</evidence>
<keyword evidence="7" id="KW-1185">Reference proteome</keyword>
<dbReference type="InterPro" id="IPR050109">
    <property type="entry name" value="HTH-type_TetR-like_transc_reg"/>
</dbReference>
<accession>A0A7K0CM69</accession>
<protein>
    <recommendedName>
        <fullName evidence="5">HTH tetR-type domain-containing protein</fullName>
    </recommendedName>
</protein>
<evidence type="ECO:0000313" key="7">
    <source>
        <dbReference type="Proteomes" id="UP000466345"/>
    </source>
</evidence>
<evidence type="ECO:0000256" key="4">
    <source>
        <dbReference type="PROSITE-ProRule" id="PRU00335"/>
    </source>
</evidence>
<evidence type="ECO:0000256" key="1">
    <source>
        <dbReference type="ARBA" id="ARBA00023015"/>
    </source>
</evidence>
<dbReference type="OrthoDB" id="329481at2"/>
<dbReference type="RefSeq" id="WP_153455385.1">
    <property type="nucleotide sequence ID" value="NZ_WEGJ01000022.1"/>
</dbReference>
<feature type="domain" description="HTH tetR-type" evidence="5">
    <location>
        <begin position="2"/>
        <end position="62"/>
    </location>
</feature>
<dbReference type="Pfam" id="PF00440">
    <property type="entry name" value="TetR_N"/>
    <property type="match status" value="1"/>
</dbReference>
<dbReference type="GO" id="GO:0003700">
    <property type="term" value="F:DNA-binding transcription factor activity"/>
    <property type="evidence" value="ECO:0007669"/>
    <property type="project" value="TreeGrafter"/>
</dbReference>
<proteinExistence type="predicted"/>
<comment type="caution">
    <text evidence="6">The sequence shown here is derived from an EMBL/GenBank/DDBJ whole genome shotgun (WGS) entry which is preliminary data.</text>
</comment>
<dbReference type="PANTHER" id="PTHR30055:SF151">
    <property type="entry name" value="TRANSCRIPTIONAL REGULATORY PROTEIN"/>
    <property type="match status" value="1"/>
</dbReference>
<keyword evidence="2 4" id="KW-0238">DNA-binding</keyword>
<keyword evidence="3" id="KW-0804">Transcription</keyword>
<organism evidence="6 7">
    <name type="scientific">Streptomyces smaragdinus</name>
    <dbReference type="NCBI Taxonomy" id="2585196"/>
    <lineage>
        <taxon>Bacteria</taxon>
        <taxon>Bacillati</taxon>
        <taxon>Actinomycetota</taxon>
        <taxon>Actinomycetes</taxon>
        <taxon>Kitasatosporales</taxon>
        <taxon>Streptomycetaceae</taxon>
        <taxon>Streptomyces</taxon>
    </lineage>
</organism>